<feature type="domain" description="GGDEF" evidence="4">
    <location>
        <begin position="252"/>
        <end position="385"/>
    </location>
</feature>
<evidence type="ECO:0000256" key="3">
    <source>
        <dbReference type="SAM" id="Phobius"/>
    </source>
</evidence>
<evidence type="ECO:0000313" key="5">
    <source>
        <dbReference type="EMBL" id="MCS0630734.1"/>
    </source>
</evidence>
<evidence type="ECO:0000313" key="6">
    <source>
        <dbReference type="Proteomes" id="UP001165263"/>
    </source>
</evidence>
<dbReference type="InterPro" id="IPR043128">
    <property type="entry name" value="Rev_trsase/Diguanyl_cyclase"/>
</dbReference>
<evidence type="ECO:0000256" key="1">
    <source>
        <dbReference type="ARBA" id="ARBA00012528"/>
    </source>
</evidence>
<proteinExistence type="predicted"/>
<gene>
    <name evidence="5" type="ORF">NX786_15460</name>
</gene>
<dbReference type="EC" id="2.7.7.65" evidence="1"/>
<dbReference type="InterPro" id="IPR050469">
    <property type="entry name" value="Diguanylate_Cyclase"/>
</dbReference>
<organism evidence="5 6">
    <name type="scientific">Telluria mixta</name>
    <dbReference type="NCBI Taxonomy" id="34071"/>
    <lineage>
        <taxon>Bacteria</taxon>
        <taxon>Pseudomonadati</taxon>
        <taxon>Pseudomonadota</taxon>
        <taxon>Betaproteobacteria</taxon>
        <taxon>Burkholderiales</taxon>
        <taxon>Oxalobacteraceae</taxon>
        <taxon>Telluria group</taxon>
        <taxon>Telluria</taxon>
    </lineage>
</organism>
<keyword evidence="3" id="KW-0812">Transmembrane</keyword>
<evidence type="ECO:0000259" key="4">
    <source>
        <dbReference type="PROSITE" id="PS50887"/>
    </source>
</evidence>
<sequence>MDAFTLIVAAALAALTMAASMGLLYLASARQACLVDWTVAAALFALSNGLGAIGLHQQASPILFIACVNALHIGGHFGMLAGVRRHLHLAPGWHWGVVLMAGLLAAHGLLAVREAPLYRLVLFTPFVGALNLGAAWLLWRRSEREARAAHLPLIVLQVLSALQQAARVAIMLAYDGHPPGFLGGDFFRTSGALAMLAYMSLATMCCALIVSHQQTLALRRASLTDVLTGWLNRRALHDIATRDFRRCRRTGSAMYFITFDIDHFKPINDRYGHGVGDAAICHVTALSARVLRGYDAVFRIGGEEFAVLVVGEHAGNVCAMAERLREAVVAAPLTVEGKPVAMTVSVGVAALDAHDHKWEEILRRADEALYHAKQNGRNRVSVHGRDVAGRGQVTRLQAVGA</sequence>
<dbReference type="NCBIfam" id="TIGR00254">
    <property type="entry name" value="GGDEF"/>
    <property type="match status" value="1"/>
</dbReference>
<protein>
    <recommendedName>
        <fullName evidence="1">diguanylate cyclase</fullName>
        <ecNumber evidence="1">2.7.7.65</ecNumber>
    </recommendedName>
</protein>
<keyword evidence="3" id="KW-0472">Membrane</keyword>
<evidence type="ECO:0000256" key="2">
    <source>
        <dbReference type="ARBA" id="ARBA00034247"/>
    </source>
</evidence>
<feature type="transmembrane region" description="Helical" evidence="3">
    <location>
        <begin position="151"/>
        <end position="174"/>
    </location>
</feature>
<reference evidence="5" key="1">
    <citation type="submission" date="2022-08" db="EMBL/GenBank/DDBJ databases">
        <title>Reclassification of Massilia species as members of the genera Telluria, Duganella, Pseudoduganella, Mokoshia gen. nov. and Zemynaea gen. nov. using orthogonal and non-orthogonal genome-based approaches.</title>
        <authorList>
            <person name="Bowman J.P."/>
        </authorList>
    </citation>
    <scope>NUCLEOTIDE SEQUENCE</scope>
    <source>
        <strain evidence="5">LMG 11547</strain>
    </source>
</reference>
<feature type="transmembrane region" description="Helical" evidence="3">
    <location>
        <begin position="93"/>
        <end position="112"/>
    </location>
</feature>
<accession>A0ABT2C015</accession>
<dbReference type="RefSeq" id="WP_259449833.1">
    <property type="nucleotide sequence ID" value="NZ_CP119520.1"/>
</dbReference>
<dbReference type="InterPro" id="IPR000160">
    <property type="entry name" value="GGDEF_dom"/>
</dbReference>
<dbReference type="Pfam" id="PF00990">
    <property type="entry name" value="GGDEF"/>
    <property type="match status" value="1"/>
</dbReference>
<feature type="transmembrane region" description="Helical" evidence="3">
    <location>
        <begin position="34"/>
        <end position="55"/>
    </location>
</feature>
<dbReference type="Gene3D" id="3.30.70.270">
    <property type="match status" value="1"/>
</dbReference>
<dbReference type="CDD" id="cd01949">
    <property type="entry name" value="GGDEF"/>
    <property type="match status" value="1"/>
</dbReference>
<feature type="transmembrane region" description="Helical" evidence="3">
    <location>
        <begin position="61"/>
        <end position="81"/>
    </location>
</feature>
<feature type="transmembrane region" description="Helical" evidence="3">
    <location>
        <begin position="6"/>
        <end position="27"/>
    </location>
</feature>
<dbReference type="SUPFAM" id="SSF55073">
    <property type="entry name" value="Nucleotide cyclase"/>
    <property type="match status" value="1"/>
</dbReference>
<comment type="catalytic activity">
    <reaction evidence="2">
        <text>2 GTP = 3',3'-c-di-GMP + 2 diphosphate</text>
        <dbReference type="Rhea" id="RHEA:24898"/>
        <dbReference type="ChEBI" id="CHEBI:33019"/>
        <dbReference type="ChEBI" id="CHEBI:37565"/>
        <dbReference type="ChEBI" id="CHEBI:58805"/>
        <dbReference type="EC" id="2.7.7.65"/>
    </reaction>
</comment>
<name>A0ABT2C015_9BURK</name>
<dbReference type="Proteomes" id="UP001165263">
    <property type="component" value="Unassembled WGS sequence"/>
</dbReference>
<comment type="caution">
    <text evidence="5">The sequence shown here is derived from an EMBL/GenBank/DDBJ whole genome shotgun (WGS) entry which is preliminary data.</text>
</comment>
<keyword evidence="3" id="KW-1133">Transmembrane helix</keyword>
<dbReference type="PROSITE" id="PS50887">
    <property type="entry name" value="GGDEF"/>
    <property type="match status" value="1"/>
</dbReference>
<dbReference type="EMBL" id="JANUHC010000005">
    <property type="protein sequence ID" value="MCS0630734.1"/>
    <property type="molecule type" value="Genomic_DNA"/>
</dbReference>
<dbReference type="PANTHER" id="PTHR45138">
    <property type="entry name" value="REGULATORY COMPONENTS OF SENSORY TRANSDUCTION SYSTEM"/>
    <property type="match status" value="1"/>
</dbReference>
<dbReference type="PANTHER" id="PTHR45138:SF9">
    <property type="entry name" value="DIGUANYLATE CYCLASE DGCM-RELATED"/>
    <property type="match status" value="1"/>
</dbReference>
<dbReference type="SMART" id="SM00267">
    <property type="entry name" value="GGDEF"/>
    <property type="match status" value="1"/>
</dbReference>
<feature type="transmembrane region" description="Helical" evidence="3">
    <location>
        <begin position="118"/>
        <end position="139"/>
    </location>
</feature>
<feature type="transmembrane region" description="Helical" evidence="3">
    <location>
        <begin position="186"/>
        <end position="210"/>
    </location>
</feature>
<dbReference type="InterPro" id="IPR029787">
    <property type="entry name" value="Nucleotide_cyclase"/>
</dbReference>
<keyword evidence="6" id="KW-1185">Reference proteome</keyword>